<dbReference type="RefSeq" id="XP_071908651.1">
    <property type="nucleotide sequence ID" value="XM_072052550.1"/>
</dbReference>
<evidence type="ECO:0000313" key="23">
    <source>
        <dbReference type="RefSeq" id="XP_071908638.1"/>
    </source>
</evidence>
<evidence type="ECO:0000256" key="5">
    <source>
        <dbReference type="ARBA" id="ARBA00022821"/>
    </source>
</evidence>
<dbReference type="Gene3D" id="1.10.10.10">
    <property type="entry name" value="Winged helix-like DNA-binding domain superfamily/Winged helix DNA-binding domain"/>
    <property type="match status" value="1"/>
</dbReference>
<keyword evidence="3" id="KW-0677">Repeat</keyword>
<evidence type="ECO:0000313" key="25">
    <source>
        <dbReference type="RefSeq" id="XP_071908651.1"/>
    </source>
</evidence>
<dbReference type="RefSeq" id="XP_071908602.1">
    <property type="nucleotide sequence ID" value="XM_072052501.1"/>
</dbReference>
<protein>
    <submittedName>
        <fullName evidence="13 14">Disease resistance protein RGA3</fullName>
    </submittedName>
</protein>
<keyword evidence="5" id="KW-0611">Plant defense</keyword>
<feature type="domain" description="Disease resistance protein winged helix" evidence="9">
    <location>
        <begin position="432"/>
        <end position="502"/>
    </location>
</feature>
<feature type="domain" description="Disease resistance R13L4/SHOC-2-like LRR" evidence="10">
    <location>
        <begin position="550"/>
        <end position="633"/>
    </location>
</feature>
<dbReference type="InterPro" id="IPR056789">
    <property type="entry name" value="LRR_R13L1-DRL21"/>
</dbReference>
<dbReference type="InterPro" id="IPR027417">
    <property type="entry name" value="P-loop_NTPase"/>
</dbReference>
<dbReference type="InterPro" id="IPR055414">
    <property type="entry name" value="LRR_R13L4/SHOC2-like"/>
</dbReference>
<evidence type="ECO:0000259" key="8">
    <source>
        <dbReference type="Pfam" id="PF18052"/>
    </source>
</evidence>
<dbReference type="PRINTS" id="PR00364">
    <property type="entry name" value="DISEASERSIST"/>
</dbReference>
<evidence type="ECO:0000259" key="7">
    <source>
        <dbReference type="Pfam" id="PF00931"/>
    </source>
</evidence>
<evidence type="ECO:0000313" key="17">
    <source>
        <dbReference type="RefSeq" id="XP_071908611.1"/>
    </source>
</evidence>
<dbReference type="PANTHER" id="PTHR36766">
    <property type="entry name" value="PLANT BROAD-SPECTRUM MILDEW RESISTANCE PROTEIN RPW8"/>
    <property type="match status" value="1"/>
</dbReference>
<accession>A0ABM4UMW9</accession>
<evidence type="ECO:0000313" key="13">
    <source>
        <dbReference type="RefSeq" id="XP_071908598.1"/>
    </source>
</evidence>
<dbReference type="RefSeq" id="XP_071908611.1">
    <property type="nucleotide sequence ID" value="XM_072052510.1"/>
</dbReference>
<evidence type="ECO:0000313" key="18">
    <source>
        <dbReference type="RefSeq" id="XP_071908619.1"/>
    </source>
</evidence>
<dbReference type="InterPro" id="IPR041118">
    <property type="entry name" value="Rx_N"/>
</dbReference>
<dbReference type="RefSeq" id="XP_071908656.1">
    <property type="nucleotide sequence ID" value="XM_072052555.1"/>
</dbReference>
<dbReference type="Pfam" id="PF00931">
    <property type="entry name" value="NB-ARC"/>
    <property type="match status" value="1"/>
</dbReference>
<dbReference type="RefSeq" id="XP_071908619.1">
    <property type="nucleotide sequence ID" value="XM_072052518.1"/>
</dbReference>
<feature type="domain" description="NB-ARC" evidence="7">
    <location>
        <begin position="177"/>
        <end position="349"/>
    </location>
</feature>
<evidence type="ECO:0000313" key="15">
    <source>
        <dbReference type="RefSeq" id="XP_071908602.1"/>
    </source>
</evidence>
<dbReference type="RefSeq" id="XP_071908638.1">
    <property type="nucleotide sequence ID" value="XM_072052537.1"/>
</dbReference>
<organism evidence="12 21">
    <name type="scientific">Coffea arabica</name>
    <name type="common">Arabian coffee</name>
    <dbReference type="NCBI Taxonomy" id="13443"/>
    <lineage>
        <taxon>Eukaryota</taxon>
        <taxon>Viridiplantae</taxon>
        <taxon>Streptophyta</taxon>
        <taxon>Embryophyta</taxon>
        <taxon>Tracheophyta</taxon>
        <taxon>Spermatophyta</taxon>
        <taxon>Magnoliopsida</taxon>
        <taxon>eudicotyledons</taxon>
        <taxon>Gunneridae</taxon>
        <taxon>Pentapetalae</taxon>
        <taxon>asterids</taxon>
        <taxon>lamiids</taxon>
        <taxon>Gentianales</taxon>
        <taxon>Rubiaceae</taxon>
        <taxon>Ixoroideae</taxon>
        <taxon>Gardenieae complex</taxon>
        <taxon>Bertiereae - Coffeeae clade</taxon>
        <taxon>Coffeeae</taxon>
        <taxon>Coffea</taxon>
    </lineage>
</organism>
<evidence type="ECO:0000313" key="19">
    <source>
        <dbReference type="RefSeq" id="XP_071908624.1"/>
    </source>
</evidence>
<dbReference type="GeneID" id="113703847"/>
<dbReference type="InterPro" id="IPR002182">
    <property type="entry name" value="NB-ARC"/>
</dbReference>
<dbReference type="RefSeq" id="XP_071908643.1">
    <property type="nucleotide sequence ID" value="XM_072052542.1"/>
</dbReference>
<feature type="domain" description="Disease resistance N-terminal" evidence="8">
    <location>
        <begin position="5"/>
        <end position="92"/>
    </location>
</feature>
<comment type="similarity">
    <text evidence="1">Belongs to the disease resistance NB-LRR family.</text>
</comment>
<dbReference type="Gene3D" id="1.20.5.4130">
    <property type="match status" value="1"/>
</dbReference>
<evidence type="ECO:0000313" key="20">
    <source>
        <dbReference type="RefSeq" id="XP_071908628.1"/>
    </source>
</evidence>
<evidence type="ECO:0000313" key="16">
    <source>
        <dbReference type="RefSeq" id="XP_071908605.1"/>
    </source>
</evidence>
<evidence type="ECO:0000256" key="3">
    <source>
        <dbReference type="ARBA" id="ARBA00022737"/>
    </source>
</evidence>
<reference evidence="12" key="1">
    <citation type="journal article" date="2025" name="Foods">
        <title>Unveiling the Microbial Signatures of Arabica Coffee Cherries: Insights into Ripeness Specific Diversity, Functional Traits, and Implications for Quality and Safety.</title>
        <authorList>
            <consortium name="RefSeq"/>
            <person name="Tenea G.N."/>
            <person name="Cifuentes V."/>
            <person name="Reyes P."/>
            <person name="Cevallos-Vallejos M."/>
        </authorList>
    </citation>
    <scope>NUCLEOTIDE SEQUENCE [LARGE SCALE GENOMIC DNA]</scope>
</reference>
<dbReference type="InterPro" id="IPR042197">
    <property type="entry name" value="Apaf_helical"/>
</dbReference>
<dbReference type="Gene3D" id="1.10.8.430">
    <property type="entry name" value="Helical domain of apoptotic protease-activating factors"/>
    <property type="match status" value="1"/>
</dbReference>
<evidence type="ECO:0000259" key="9">
    <source>
        <dbReference type="Pfam" id="PF23559"/>
    </source>
</evidence>
<evidence type="ECO:0000256" key="2">
    <source>
        <dbReference type="ARBA" id="ARBA00022614"/>
    </source>
</evidence>
<dbReference type="RefSeq" id="XP_071908605.1">
    <property type="nucleotide sequence ID" value="XM_072052504.1"/>
</dbReference>
<keyword evidence="6" id="KW-0067">ATP-binding</keyword>
<evidence type="ECO:0000313" key="24">
    <source>
        <dbReference type="RefSeq" id="XP_071908643.1"/>
    </source>
</evidence>
<dbReference type="Gene3D" id="3.40.50.300">
    <property type="entry name" value="P-loop containing nucleotide triphosphate hydrolases"/>
    <property type="match status" value="1"/>
</dbReference>
<evidence type="ECO:0000259" key="11">
    <source>
        <dbReference type="Pfam" id="PF25019"/>
    </source>
</evidence>
<dbReference type="Gene3D" id="3.80.10.10">
    <property type="entry name" value="Ribonuclease Inhibitor"/>
    <property type="match status" value="2"/>
</dbReference>
<evidence type="ECO:0000256" key="4">
    <source>
        <dbReference type="ARBA" id="ARBA00022741"/>
    </source>
</evidence>
<evidence type="ECO:0000313" key="26">
    <source>
        <dbReference type="RefSeq" id="XP_071908656.1"/>
    </source>
</evidence>
<dbReference type="InterPro" id="IPR036388">
    <property type="entry name" value="WH-like_DNA-bd_sf"/>
</dbReference>
<dbReference type="PANTHER" id="PTHR36766:SF70">
    <property type="entry name" value="DISEASE RESISTANCE PROTEIN RGA4"/>
    <property type="match status" value="1"/>
</dbReference>
<dbReference type="RefSeq" id="XP_071908630.1">
    <property type="nucleotide sequence ID" value="XM_072052529.1"/>
</dbReference>
<dbReference type="Pfam" id="PF23598">
    <property type="entry name" value="LRR_14"/>
    <property type="match status" value="1"/>
</dbReference>
<evidence type="ECO:0000313" key="22">
    <source>
        <dbReference type="RefSeq" id="XP_071908635.1"/>
    </source>
</evidence>
<evidence type="ECO:0000259" key="10">
    <source>
        <dbReference type="Pfam" id="PF23598"/>
    </source>
</evidence>
<dbReference type="RefSeq" id="XP_071908628.1">
    <property type="nucleotide sequence ID" value="XM_072052527.1"/>
</dbReference>
<dbReference type="Pfam" id="PF18052">
    <property type="entry name" value="Rx_N"/>
    <property type="match status" value="1"/>
</dbReference>
<name>A0ABM4UMW9_COFAR</name>
<dbReference type="SUPFAM" id="SSF52058">
    <property type="entry name" value="L domain-like"/>
    <property type="match status" value="2"/>
</dbReference>
<dbReference type="Proteomes" id="UP001652660">
    <property type="component" value="Chromosome 1e"/>
</dbReference>
<evidence type="ECO:0000313" key="21">
    <source>
        <dbReference type="RefSeq" id="XP_071908630.1"/>
    </source>
</evidence>
<dbReference type="SUPFAM" id="SSF52540">
    <property type="entry name" value="P-loop containing nucleoside triphosphate hydrolases"/>
    <property type="match status" value="1"/>
</dbReference>
<keyword evidence="4" id="KW-0547">Nucleotide-binding</keyword>
<keyword evidence="2" id="KW-0433">Leucine-rich repeat</keyword>
<reference evidence="13 14" key="2">
    <citation type="submission" date="2025-05" db="UniProtKB">
        <authorList>
            <consortium name="RefSeq"/>
        </authorList>
    </citation>
    <scope>NUCLEOTIDE SEQUENCE [LARGE SCALE GENOMIC DNA]</scope>
    <source>
        <tissue evidence="13 14">Leaves</tissue>
    </source>
</reference>
<dbReference type="InterPro" id="IPR058922">
    <property type="entry name" value="WHD_DRP"/>
</dbReference>
<gene>
    <name evidence="13 14 15 16 17 18 19 20 21 22 23 24 25 26" type="primary">LOC113703847</name>
</gene>
<dbReference type="Pfam" id="PF25019">
    <property type="entry name" value="LRR_R13L1-DRL21"/>
    <property type="match status" value="1"/>
</dbReference>
<keyword evidence="12" id="KW-1185">Reference proteome</keyword>
<dbReference type="RefSeq" id="XP_071908600.1">
    <property type="nucleotide sequence ID" value="XM_072052499.1"/>
</dbReference>
<sequence>MADAAVSATIKVALQAVVSLAADHREFPEELERLDKSAAMIRGFLAGADEDKHSSDVKNWLKQLEEEVFKADNVLDELNYDNLRRKVKYQNQLTKKKVFFCFSFFNKIGFRWRLGSMIREINTNLQRIRRDAEGLGLAYKHQVEEAFPTIAAGATTSRQTDSTIVRRDVLGRDEDESEIVKKLLTESESVISVIPITGMGGLGKTTLAKAVYKNEQIVGQFDKKMWVCVAEEVDKIEKVFKMILESLTGGKVEGDRREVIVQKIQHELKEKRYFLVLDDLWNDQEVLLNDFFSTLAGLNAKKGSWCLVTTRLQEVATILSRHPQINFTRHELGKLCDNDCWSIMKKWANVGEELPKELEDMREQVLRRCDGLPLAATLIGGLLSKKRKEDWLSILEESLLNGNQGGIKQILKVSFDHLSPAPVKKCFAYCSIFDQDTELEQDRLVELWMAEGFLQPDPQNERMMEKIGCEYLRILLQTSLLEEVKYEWRIWYKMHDLVHEFAKSILNRSSSNEDRYLSLYSSERMLENMNEKKSASLRTLFLKGGIADEILSKFKQLHVLKLSGEDVKELPTSIGKLIHLHLLDISDSMITTLPESLCELYSLQTLRICALEKGFPKKMSNLISMRHLHYFHYRYDKGCKIQMPSNIGRLTCLQTLEFFNIGRQEEGRGIQELGTLQDLKGTLEIRNLESVNGKDDAELANLSKKPHMYRLVFQWGNRDRESDNCDEDVLEGLQPHPNLKELQILKFMGDQFPQWFMNLTSLVELRVANCTRCRELPTLGQLSSLQHLYLTGLENIRSIGLSFYSTSAEEDGGSGGSGTVSRQTFFPALKILSLESMENLEEWKDAHEIRSTAGEVHVMDVFPMLEELYISHCPKLTTIPTPSRFPSLDVLKIKKNCHVLLAEKVLSNMANLSSLELWDLGGQRIKSLKLVKRPESSLSIEGCNSLPTDMLERLCLFPTLQRVELRSAANITTLRGMSCAACLKRLVVSCCDNLRELPEDLYQFQALEYLLIQACPRINSFGYPNPNSFGQKGLLKSLEEFTIEGCDALTRLPAEMFESCTSLRELNLFGCPSLVSFPLDLRRTPSLESFILGGCPNLIAEMPSGFGYLTSLRHVSIGPFSDDSAIKFDWAGLASSSSLRHVSLCGMPDMKSLPHQLQCLTTITSPSVDAMERLKFRRLRIRDCPLLTDRCTPQSGSEWPKISNIPERRIVRTQNSLILGHKCQ</sequence>
<dbReference type="RefSeq" id="XP_071908635.1">
    <property type="nucleotide sequence ID" value="XM_072052534.1"/>
</dbReference>
<proteinExistence type="inferred from homology"/>
<evidence type="ECO:0000256" key="1">
    <source>
        <dbReference type="ARBA" id="ARBA00008894"/>
    </source>
</evidence>
<evidence type="ECO:0000256" key="6">
    <source>
        <dbReference type="ARBA" id="ARBA00022840"/>
    </source>
</evidence>
<dbReference type="InterPro" id="IPR032675">
    <property type="entry name" value="LRR_dom_sf"/>
</dbReference>
<dbReference type="Pfam" id="PF23559">
    <property type="entry name" value="WHD_DRP"/>
    <property type="match status" value="1"/>
</dbReference>
<evidence type="ECO:0000313" key="14">
    <source>
        <dbReference type="RefSeq" id="XP_071908600.1"/>
    </source>
</evidence>
<dbReference type="RefSeq" id="XP_071908598.1">
    <property type="nucleotide sequence ID" value="XM_072052497.1"/>
</dbReference>
<dbReference type="RefSeq" id="XP_071908624.1">
    <property type="nucleotide sequence ID" value="XM_072052523.1"/>
</dbReference>
<feature type="domain" description="R13L1/DRL21-like LRR repeat region" evidence="11">
    <location>
        <begin position="670"/>
        <end position="792"/>
    </location>
</feature>
<evidence type="ECO:0000313" key="12">
    <source>
        <dbReference type="Proteomes" id="UP001652660"/>
    </source>
</evidence>